<dbReference type="EMBL" id="FOIZ01000001">
    <property type="protein sequence ID" value="SEW05906.1"/>
    <property type="molecule type" value="Genomic_DNA"/>
</dbReference>
<dbReference type="InterPro" id="IPR011256">
    <property type="entry name" value="Reg_factor_effector_dom_sf"/>
</dbReference>
<keyword evidence="3" id="KW-1185">Reference proteome</keyword>
<dbReference type="Gene3D" id="3.20.80.10">
    <property type="entry name" value="Regulatory factor, effector binding domain"/>
    <property type="match status" value="1"/>
</dbReference>
<evidence type="ECO:0000313" key="3">
    <source>
        <dbReference type="Proteomes" id="UP000199167"/>
    </source>
</evidence>
<name>A0A1I0NVW9_9RHOB</name>
<gene>
    <name evidence="2" type="ORF">SAMN04488515_0857</name>
</gene>
<evidence type="ECO:0000313" key="2">
    <source>
        <dbReference type="EMBL" id="SEW05906.1"/>
    </source>
</evidence>
<dbReference type="Proteomes" id="UP000199167">
    <property type="component" value="Unassembled WGS sequence"/>
</dbReference>
<dbReference type="OrthoDB" id="7860733at2"/>
<dbReference type="RefSeq" id="WP_089990677.1">
    <property type="nucleotide sequence ID" value="NZ_FOIZ01000001.1"/>
</dbReference>
<organism evidence="2 3">
    <name type="scientific">Cognatiyoonia koreensis</name>
    <dbReference type="NCBI Taxonomy" id="364200"/>
    <lineage>
        <taxon>Bacteria</taxon>
        <taxon>Pseudomonadati</taxon>
        <taxon>Pseudomonadota</taxon>
        <taxon>Alphaproteobacteria</taxon>
        <taxon>Rhodobacterales</taxon>
        <taxon>Paracoccaceae</taxon>
        <taxon>Cognatiyoonia</taxon>
    </lineage>
</organism>
<dbReference type="InterPro" id="IPR029442">
    <property type="entry name" value="GyrI-like"/>
</dbReference>
<dbReference type="InterPro" id="IPR010499">
    <property type="entry name" value="AraC_E-bd"/>
</dbReference>
<reference evidence="2 3" key="1">
    <citation type="submission" date="2016-10" db="EMBL/GenBank/DDBJ databases">
        <authorList>
            <person name="de Groot N.N."/>
        </authorList>
    </citation>
    <scope>NUCLEOTIDE SEQUENCE [LARGE SCALE GENOMIC DNA]</scope>
    <source>
        <strain evidence="2 3">DSM 17925</strain>
    </source>
</reference>
<dbReference type="AlphaFoldDB" id="A0A1I0NVW9"/>
<dbReference type="Pfam" id="PF06445">
    <property type="entry name" value="GyrI-like"/>
    <property type="match status" value="1"/>
</dbReference>
<feature type="domain" description="AraC effector-binding" evidence="1">
    <location>
        <begin position="2"/>
        <end position="156"/>
    </location>
</feature>
<protein>
    <submittedName>
        <fullName evidence="2">Effector-binding domain-containing protein</fullName>
    </submittedName>
</protein>
<proteinExistence type="predicted"/>
<dbReference type="STRING" id="364200.SAMN04488515_0857"/>
<dbReference type="SMART" id="SM00871">
    <property type="entry name" value="AraC_E_bind"/>
    <property type="match status" value="1"/>
</dbReference>
<dbReference type="SUPFAM" id="SSF55136">
    <property type="entry name" value="Probable bacterial effector-binding domain"/>
    <property type="match status" value="1"/>
</dbReference>
<evidence type="ECO:0000259" key="1">
    <source>
        <dbReference type="SMART" id="SM00871"/>
    </source>
</evidence>
<accession>A0A1I0NVW9</accession>
<sequence>MTRYQMVECKEQSYLYNERSCSMDPADISKNMGVAFQAVGDLIASKGITSATKPLSVYYGYDPQIMTFRAGFLVSAAETAKAEGDVKADVLPAGQMLNYIHKGPYAMLRVSYDAAMKYISENGMTVGAPTWEIYLNEPDDVKSEDALRTDIYITVNQA</sequence>